<protein>
    <recommendedName>
        <fullName evidence="4">Outer membrane protein beta-barrel domain-containing protein</fullName>
    </recommendedName>
</protein>
<proteinExistence type="predicted"/>
<dbReference type="RefSeq" id="WP_108373178.1">
    <property type="nucleotide sequence ID" value="NZ_CP028811.1"/>
</dbReference>
<reference evidence="2 3" key="1">
    <citation type="submission" date="2018-04" db="EMBL/GenBank/DDBJ databases">
        <title>Genome sequencing of Flavobacterium sp. HYN0048.</title>
        <authorList>
            <person name="Yi H."/>
            <person name="Baek C."/>
        </authorList>
    </citation>
    <scope>NUCLEOTIDE SEQUENCE [LARGE SCALE GENOMIC DNA]</scope>
    <source>
        <strain evidence="2 3">HYN0048</strain>
    </source>
</reference>
<dbReference type="Proteomes" id="UP000244193">
    <property type="component" value="Chromosome"/>
</dbReference>
<evidence type="ECO:0000313" key="3">
    <source>
        <dbReference type="Proteomes" id="UP000244193"/>
    </source>
</evidence>
<evidence type="ECO:0000256" key="1">
    <source>
        <dbReference type="SAM" id="SignalP"/>
    </source>
</evidence>
<name>A0A2S0RH82_9FLAO</name>
<sequence length="185" mass="19616">MKKIILSAVALLAFGFANAQDDAKSNGGQTAKGKWLIEANTGFGAIRGANTSFGYSSQGDVKVMNLGAEAGYFIMDNLAIKAGIGYNSFDDGTVDGSGFAYKVGAKYYILGMIPVQVDYTGASGDIYEVGPDAETPSYLGLQAGYAWFLGDNVSIEPGVRYNSSLNDNYTEDGMFQVNIGFALHF</sequence>
<dbReference type="OrthoDB" id="945117at2"/>
<dbReference type="Gene3D" id="2.40.160.20">
    <property type="match status" value="1"/>
</dbReference>
<dbReference type="InterPro" id="IPR011250">
    <property type="entry name" value="OMP/PagP_B-barrel"/>
</dbReference>
<dbReference type="AlphaFoldDB" id="A0A2S0RH82"/>
<feature type="signal peptide" evidence="1">
    <location>
        <begin position="1"/>
        <end position="19"/>
    </location>
</feature>
<dbReference type="SUPFAM" id="SSF56925">
    <property type="entry name" value="OMPA-like"/>
    <property type="match status" value="1"/>
</dbReference>
<feature type="chain" id="PRO_5015608262" description="Outer membrane protein beta-barrel domain-containing protein" evidence="1">
    <location>
        <begin position="20"/>
        <end position="185"/>
    </location>
</feature>
<keyword evidence="1" id="KW-0732">Signal</keyword>
<evidence type="ECO:0008006" key="4">
    <source>
        <dbReference type="Google" id="ProtNLM"/>
    </source>
</evidence>
<dbReference type="EMBL" id="CP028811">
    <property type="protein sequence ID" value="AWA31297.1"/>
    <property type="molecule type" value="Genomic_DNA"/>
</dbReference>
<accession>A0A2S0RH82</accession>
<keyword evidence="3" id="KW-1185">Reference proteome</keyword>
<dbReference type="KEGG" id="fmg:HYN48_15015"/>
<organism evidence="2 3">
    <name type="scientific">Flavobacterium magnum</name>
    <dbReference type="NCBI Taxonomy" id="2162713"/>
    <lineage>
        <taxon>Bacteria</taxon>
        <taxon>Pseudomonadati</taxon>
        <taxon>Bacteroidota</taxon>
        <taxon>Flavobacteriia</taxon>
        <taxon>Flavobacteriales</taxon>
        <taxon>Flavobacteriaceae</taxon>
        <taxon>Flavobacterium</taxon>
    </lineage>
</organism>
<evidence type="ECO:0000313" key="2">
    <source>
        <dbReference type="EMBL" id="AWA31297.1"/>
    </source>
</evidence>
<gene>
    <name evidence="2" type="ORF">HYN48_15015</name>
</gene>